<evidence type="ECO:0000256" key="2">
    <source>
        <dbReference type="ARBA" id="ARBA00022723"/>
    </source>
</evidence>
<keyword evidence="7" id="KW-1185">Reference proteome</keyword>
<dbReference type="PANTHER" id="PTHR33337">
    <property type="entry name" value="GFA DOMAIN-CONTAINING PROTEIN"/>
    <property type="match status" value="1"/>
</dbReference>
<feature type="domain" description="CENP-V/GFA" evidence="5">
    <location>
        <begin position="24"/>
        <end position="150"/>
    </location>
</feature>
<dbReference type="Pfam" id="PF04828">
    <property type="entry name" value="GFA"/>
    <property type="match status" value="1"/>
</dbReference>
<keyword evidence="3" id="KW-0862">Zinc</keyword>
<evidence type="ECO:0000313" key="6">
    <source>
        <dbReference type="EMBL" id="KAL1890424.1"/>
    </source>
</evidence>
<dbReference type="Gene3D" id="3.90.1590.10">
    <property type="entry name" value="glutathione-dependent formaldehyde- activating enzyme (gfa)"/>
    <property type="match status" value="2"/>
</dbReference>
<evidence type="ECO:0000313" key="7">
    <source>
        <dbReference type="Proteomes" id="UP001583186"/>
    </source>
</evidence>
<protein>
    <recommendedName>
        <fullName evidence="5">CENP-V/GFA domain-containing protein</fullName>
    </recommendedName>
</protein>
<name>A0ABR3YPY0_9PEZI</name>
<dbReference type="Proteomes" id="UP001583186">
    <property type="component" value="Unassembled WGS sequence"/>
</dbReference>
<reference evidence="6 7" key="1">
    <citation type="journal article" date="2024" name="IMA Fungus">
        <title>IMA Genome - F19 : A genome assembly and annotation guide to empower mycologists, including annotated draft genome sequences of Ceratocystis pirilliformis, Diaporthe australafricana, Fusarium ophioides, Paecilomyces lecythidis, and Sporothrix stenoceras.</title>
        <authorList>
            <person name="Aylward J."/>
            <person name="Wilson A.M."/>
            <person name="Visagie C.M."/>
            <person name="Spraker J."/>
            <person name="Barnes I."/>
            <person name="Buitendag C."/>
            <person name="Ceriani C."/>
            <person name="Del Mar Angel L."/>
            <person name="du Plessis D."/>
            <person name="Fuchs T."/>
            <person name="Gasser K."/>
            <person name="Kramer D."/>
            <person name="Li W."/>
            <person name="Munsamy K."/>
            <person name="Piso A."/>
            <person name="Price J.L."/>
            <person name="Sonnekus B."/>
            <person name="Thomas C."/>
            <person name="van der Nest A."/>
            <person name="van Dijk A."/>
            <person name="van Heerden A."/>
            <person name="van Vuuren N."/>
            <person name="Yilmaz N."/>
            <person name="Duong T.A."/>
            <person name="van der Merwe N.A."/>
            <person name="Wingfield M.J."/>
            <person name="Wingfield B.D."/>
        </authorList>
    </citation>
    <scope>NUCLEOTIDE SEQUENCE [LARGE SCALE GENOMIC DNA]</scope>
    <source>
        <strain evidence="6 7">CMW 5346</strain>
    </source>
</reference>
<comment type="similarity">
    <text evidence="1">Belongs to the Gfa family.</text>
</comment>
<sequence length="396" mass="42441">MASEAPLVPSTSSTSSSSSATRALTAQCFCKAVHFTITVPVASLPLGVHLCACSVCRLTHGSYTCFHAPLPAGVTPQFVAPSSLVGSTTGYRHATARATRYFCKTCGAHIGDDDFDGDTQTTPENAEWRVSSSLFDAGLHDDGAPGQAFSLRTHAMTDSAPSGFHEWLPQLGNRVLTKWNPKPGDAFYPPDTAKPYSPTTPEHDDQGREVLRAACHCGGVSFAITRPSDTPNLAEIARESGLRLSSEFPDRWIGCLDACDDCRLVDGAHVVGWVELPIAAFSPAVPLDFRVGTLTQHRSSDKALRAFCGVCGATVLFRRTDKGDSLTIDLAGGLLQAPEGVSAHKWVHWRDGRVIYLPSAERYHADFANSLKDGFAAWAAKTYGTGEKTIDQKVEA</sequence>
<keyword evidence="4" id="KW-0456">Lyase</keyword>
<comment type="caution">
    <text evidence="6">The sequence shown here is derived from an EMBL/GenBank/DDBJ whole genome shotgun (WGS) entry which is preliminary data.</text>
</comment>
<evidence type="ECO:0000256" key="1">
    <source>
        <dbReference type="ARBA" id="ARBA00005495"/>
    </source>
</evidence>
<accession>A0ABR3YPY0</accession>
<dbReference type="InterPro" id="IPR006913">
    <property type="entry name" value="CENP-V/GFA"/>
</dbReference>
<dbReference type="PANTHER" id="PTHR33337:SF31">
    <property type="entry name" value="DUF636 DOMAIN PROTEIN (AFU_ORTHOLOGUE AFUA_2G12650)"/>
    <property type="match status" value="1"/>
</dbReference>
<dbReference type="InterPro" id="IPR011057">
    <property type="entry name" value="Mss4-like_sf"/>
</dbReference>
<dbReference type="EMBL" id="JAWCUI010000062">
    <property type="protein sequence ID" value="KAL1890424.1"/>
    <property type="molecule type" value="Genomic_DNA"/>
</dbReference>
<dbReference type="SUPFAM" id="SSF51316">
    <property type="entry name" value="Mss4-like"/>
    <property type="match status" value="2"/>
</dbReference>
<evidence type="ECO:0000256" key="4">
    <source>
        <dbReference type="ARBA" id="ARBA00023239"/>
    </source>
</evidence>
<evidence type="ECO:0000259" key="5">
    <source>
        <dbReference type="PROSITE" id="PS51891"/>
    </source>
</evidence>
<dbReference type="PROSITE" id="PS51891">
    <property type="entry name" value="CENP_V_GFA"/>
    <property type="match status" value="1"/>
</dbReference>
<proteinExistence type="inferred from homology"/>
<organism evidence="6 7">
    <name type="scientific">Sporothrix stenoceras</name>
    <dbReference type="NCBI Taxonomy" id="5173"/>
    <lineage>
        <taxon>Eukaryota</taxon>
        <taxon>Fungi</taxon>
        <taxon>Dikarya</taxon>
        <taxon>Ascomycota</taxon>
        <taxon>Pezizomycotina</taxon>
        <taxon>Sordariomycetes</taxon>
        <taxon>Sordariomycetidae</taxon>
        <taxon>Ophiostomatales</taxon>
        <taxon>Ophiostomataceae</taxon>
        <taxon>Sporothrix</taxon>
    </lineage>
</organism>
<gene>
    <name evidence="6" type="ORF">Sste5346_008251</name>
</gene>
<evidence type="ECO:0000256" key="3">
    <source>
        <dbReference type="ARBA" id="ARBA00022833"/>
    </source>
</evidence>
<keyword evidence="2" id="KW-0479">Metal-binding</keyword>